<gene>
    <name evidence="1" type="ORF">KL86PLE_100567</name>
</gene>
<dbReference type="AlphaFoldDB" id="A0A212L4C4"/>
<accession>A0A212L4C4</accession>
<evidence type="ECO:0008006" key="2">
    <source>
        <dbReference type="Google" id="ProtNLM"/>
    </source>
</evidence>
<reference evidence="1" key="1">
    <citation type="submission" date="2016-08" db="EMBL/GenBank/DDBJ databases">
        <authorList>
            <person name="Seilhamer J.J."/>
        </authorList>
    </citation>
    <scope>NUCLEOTIDE SEQUENCE</scope>
    <source>
        <strain evidence="1">86</strain>
    </source>
</reference>
<dbReference type="EMBL" id="FMJD01000002">
    <property type="protein sequence ID" value="SCM72375.1"/>
    <property type="molecule type" value="Genomic_DNA"/>
</dbReference>
<organism evidence="1">
    <name type="scientific">uncultured Pleomorphomonas sp</name>
    <dbReference type="NCBI Taxonomy" id="442121"/>
    <lineage>
        <taxon>Bacteria</taxon>
        <taxon>Pseudomonadati</taxon>
        <taxon>Pseudomonadota</taxon>
        <taxon>Alphaproteobacteria</taxon>
        <taxon>Hyphomicrobiales</taxon>
        <taxon>Pleomorphomonadaceae</taxon>
        <taxon>Pleomorphomonas</taxon>
        <taxon>environmental samples</taxon>
    </lineage>
</organism>
<proteinExistence type="predicted"/>
<name>A0A212L4C4_9HYPH</name>
<protein>
    <recommendedName>
        <fullName evidence="2">Transposase</fullName>
    </recommendedName>
</protein>
<sequence>MHAEAFRSHPALNGSVDTDLLRCRGLSRLFADLHVLRRSLPALRGGLQNRRRRNQAVLAVTGIHPSDTLFIGAPRRLGVRNE</sequence>
<evidence type="ECO:0000313" key="1">
    <source>
        <dbReference type="EMBL" id="SCM72375.1"/>
    </source>
</evidence>